<dbReference type="EMBL" id="FZNP01000001">
    <property type="protein sequence ID" value="SNR28582.1"/>
    <property type="molecule type" value="Genomic_DNA"/>
</dbReference>
<dbReference type="Pfam" id="PF13474">
    <property type="entry name" value="SnoaL_3"/>
    <property type="match status" value="1"/>
</dbReference>
<accession>A0A238V208</accession>
<dbReference type="InterPro" id="IPR032710">
    <property type="entry name" value="NTF2-like_dom_sf"/>
</dbReference>
<dbReference type="Gene3D" id="3.10.450.50">
    <property type="match status" value="1"/>
</dbReference>
<evidence type="ECO:0000313" key="3">
    <source>
        <dbReference type="Proteomes" id="UP000198420"/>
    </source>
</evidence>
<dbReference type="RefSeq" id="WP_179278662.1">
    <property type="nucleotide sequence ID" value="NZ_FZNP01000001.1"/>
</dbReference>
<keyword evidence="3" id="KW-1185">Reference proteome</keyword>
<feature type="domain" description="SnoaL-like" evidence="1">
    <location>
        <begin position="22"/>
        <end position="132"/>
    </location>
</feature>
<evidence type="ECO:0000313" key="2">
    <source>
        <dbReference type="EMBL" id="SNR28582.1"/>
    </source>
</evidence>
<dbReference type="SUPFAM" id="SSF54427">
    <property type="entry name" value="NTF2-like"/>
    <property type="match status" value="1"/>
</dbReference>
<sequence>MTGITGAGLPDAGTEDAAYGVIAELLGRWQRAFDDHRTADLVSLFTEDALFQGISPRLLVGPAGIFGYYDDVAEGARAASVEVLRANPLCDGIVGGFADVTFTSRTGENTPIRLSVVAQRCEGTWRIRQYHAAAR</sequence>
<gene>
    <name evidence="2" type="ORF">SAMN06265355_101831</name>
</gene>
<protein>
    <recommendedName>
        <fullName evidence="1">SnoaL-like domain-containing protein</fullName>
    </recommendedName>
</protein>
<name>A0A238V208_9ACTN</name>
<dbReference type="InterPro" id="IPR037401">
    <property type="entry name" value="SnoaL-like"/>
</dbReference>
<dbReference type="Proteomes" id="UP000198420">
    <property type="component" value="Unassembled WGS sequence"/>
</dbReference>
<dbReference type="AlphaFoldDB" id="A0A238V208"/>
<organism evidence="2 3">
    <name type="scientific">Actinomadura mexicana</name>
    <dbReference type="NCBI Taxonomy" id="134959"/>
    <lineage>
        <taxon>Bacteria</taxon>
        <taxon>Bacillati</taxon>
        <taxon>Actinomycetota</taxon>
        <taxon>Actinomycetes</taxon>
        <taxon>Streptosporangiales</taxon>
        <taxon>Thermomonosporaceae</taxon>
        <taxon>Actinomadura</taxon>
    </lineage>
</organism>
<proteinExistence type="predicted"/>
<evidence type="ECO:0000259" key="1">
    <source>
        <dbReference type="Pfam" id="PF13474"/>
    </source>
</evidence>
<reference evidence="3" key="1">
    <citation type="submission" date="2017-06" db="EMBL/GenBank/DDBJ databases">
        <authorList>
            <person name="Varghese N."/>
            <person name="Submissions S."/>
        </authorList>
    </citation>
    <scope>NUCLEOTIDE SEQUENCE [LARGE SCALE GENOMIC DNA]</scope>
    <source>
        <strain evidence="3">DSM 44485</strain>
    </source>
</reference>